<protein>
    <submittedName>
        <fullName evidence="1">Uncharacterized protein</fullName>
    </submittedName>
</protein>
<sequence>MVYKWRVEQTPMFLEHFKNYPTLWNFKTDGYKNRVLRAKAMRALIQDLNIEGVNERDVKLKIKSIRTRYTCELSKIKRSTETACSPDDIYVPKLYWFKQADEFLHAVCVPRERSSSFHTSKQQSDVTEYENSDEEQEISEDKVSEQSQKTNNEQVLASKFLASRSRKRNHDTPIDRPIKELKPVEDDDKETAEDEFDLFCRSLAVQLKKMPLQRALICQQKLQSVMIHERLKSINMSSPKHSSNDSPRSSPNIYYAYNSANYKIEEQ</sequence>
<accession>A0ACC1D5J8</accession>
<dbReference type="Proteomes" id="UP000824533">
    <property type="component" value="Linkage Group LG08"/>
</dbReference>
<dbReference type="EMBL" id="CM034394">
    <property type="protein sequence ID" value="KAJ0179130.1"/>
    <property type="molecule type" value="Genomic_DNA"/>
</dbReference>
<evidence type="ECO:0000313" key="1">
    <source>
        <dbReference type="EMBL" id="KAJ0179130.1"/>
    </source>
</evidence>
<organism evidence="1 2">
    <name type="scientific">Dendrolimus kikuchii</name>
    <dbReference type="NCBI Taxonomy" id="765133"/>
    <lineage>
        <taxon>Eukaryota</taxon>
        <taxon>Metazoa</taxon>
        <taxon>Ecdysozoa</taxon>
        <taxon>Arthropoda</taxon>
        <taxon>Hexapoda</taxon>
        <taxon>Insecta</taxon>
        <taxon>Pterygota</taxon>
        <taxon>Neoptera</taxon>
        <taxon>Endopterygota</taxon>
        <taxon>Lepidoptera</taxon>
        <taxon>Glossata</taxon>
        <taxon>Ditrysia</taxon>
        <taxon>Bombycoidea</taxon>
        <taxon>Lasiocampidae</taxon>
        <taxon>Dendrolimus</taxon>
    </lineage>
</organism>
<proteinExistence type="predicted"/>
<reference evidence="1 2" key="1">
    <citation type="journal article" date="2021" name="Front. Genet.">
        <title>Chromosome-Level Genome Assembly Reveals Significant Gene Expansion in the Toll and IMD Signaling Pathways of Dendrolimus kikuchii.</title>
        <authorList>
            <person name="Zhou J."/>
            <person name="Wu P."/>
            <person name="Xiong Z."/>
            <person name="Liu N."/>
            <person name="Zhao N."/>
            <person name="Ji M."/>
            <person name="Qiu Y."/>
            <person name="Yang B."/>
        </authorList>
    </citation>
    <scope>NUCLEOTIDE SEQUENCE [LARGE SCALE GENOMIC DNA]</scope>
    <source>
        <strain evidence="1">Ann1</strain>
    </source>
</reference>
<comment type="caution">
    <text evidence="1">The sequence shown here is derived from an EMBL/GenBank/DDBJ whole genome shotgun (WGS) entry which is preliminary data.</text>
</comment>
<name>A0ACC1D5J8_9NEOP</name>
<keyword evidence="2" id="KW-1185">Reference proteome</keyword>
<gene>
    <name evidence="1" type="ORF">K1T71_004842</name>
</gene>
<evidence type="ECO:0000313" key="2">
    <source>
        <dbReference type="Proteomes" id="UP000824533"/>
    </source>
</evidence>